<reference evidence="2" key="1">
    <citation type="journal article" date="2011" name="Genome Biol.">
        <title>The draft genome of the carcinogenic human liver fluke Clonorchis sinensis.</title>
        <authorList>
            <person name="Wang X."/>
            <person name="Chen W."/>
            <person name="Huang Y."/>
            <person name="Sun J."/>
            <person name="Men J."/>
            <person name="Liu H."/>
            <person name="Luo F."/>
            <person name="Guo L."/>
            <person name="Lv X."/>
            <person name="Deng C."/>
            <person name="Zhou C."/>
            <person name="Fan Y."/>
            <person name="Li X."/>
            <person name="Huang L."/>
            <person name="Hu Y."/>
            <person name="Liang C."/>
            <person name="Hu X."/>
            <person name="Xu J."/>
            <person name="Yu X."/>
        </authorList>
    </citation>
    <scope>NUCLEOTIDE SEQUENCE [LARGE SCALE GENOMIC DNA]</scope>
    <source>
        <strain evidence="2">Henan</strain>
    </source>
</reference>
<keyword evidence="3" id="KW-1185">Reference proteome</keyword>
<name>G7Y4F5_CLOSI</name>
<gene>
    <name evidence="2" type="ORF">CLF_100867</name>
</gene>
<sequence>MVSKIDCDRRNTIHSFPTTLELPQLYSTKSVIPQLAPKYPITTPLPSSSSKRLLDPESPSAIPLVCSKKRLRARRPSSQPAHLSWPAQTVFQATSDSSVALTDISLPPQPGNTLFSPLPVSFEVLNELENLRTHVRQMENEMSALRTIHSTACLLNPDATCGPTNLVKASILIDMIAPEICQRIECRHQVLLINAPDRIPLEHTKTAILTACGMQDTKYTARWLRKSKQSMCCPIIMQFRDEMNAARILEAFAISLRHKTWDEFCLSDDTQGVANIFYGNLLSSLYLVAPTGASCVSGCYPTTRLSAMRHKLRKYRRLFLESYDLSLLIVLNKLMVDIATAKLTLERRKESTAVAHSPQPKMLGRLFHRRCSSNSSAVSNIAAADGKPLSNPADIVESLNSYFAGGFVPSASTLSTHCSPPGYERLIKVPVMDYLLTAKTLINRQYGFMARRSSCHGTAHPFSDRGTLDDRYEAVHVSAMMAWRCYTQCDGAPAAILFRISTATSRPIESVVATTDKFFIRPRLSYPINFRSNLASLVFCHNFGLPLPRVQIRIRCSVRPIC</sequence>
<evidence type="ECO:0000313" key="2">
    <source>
        <dbReference type="EMBL" id="GAA47841.1"/>
    </source>
</evidence>
<accession>G7Y4F5</accession>
<dbReference type="Proteomes" id="UP000008909">
    <property type="component" value="Unassembled WGS sequence"/>
</dbReference>
<dbReference type="EMBL" id="DF142856">
    <property type="protein sequence ID" value="GAA47841.1"/>
    <property type="molecule type" value="Genomic_DNA"/>
</dbReference>
<proteinExistence type="predicted"/>
<reference key="2">
    <citation type="submission" date="2011-10" db="EMBL/GenBank/DDBJ databases">
        <title>The genome and transcriptome sequence of Clonorchis sinensis provide insights into the carcinogenic liver fluke.</title>
        <authorList>
            <person name="Wang X."/>
            <person name="Huang Y."/>
            <person name="Chen W."/>
            <person name="Liu H."/>
            <person name="Guo L."/>
            <person name="Chen Y."/>
            <person name="Luo F."/>
            <person name="Zhou W."/>
            <person name="Sun J."/>
            <person name="Mao Q."/>
            <person name="Liang P."/>
            <person name="Zhou C."/>
            <person name="Tian Y."/>
            <person name="Men J."/>
            <person name="Lv X."/>
            <person name="Huang L."/>
            <person name="Zhou J."/>
            <person name="Hu Y."/>
            <person name="Li R."/>
            <person name="Zhang F."/>
            <person name="Lei H."/>
            <person name="Li X."/>
            <person name="Hu X."/>
            <person name="Liang C."/>
            <person name="Xu J."/>
            <person name="Wu Z."/>
            <person name="Yu X."/>
        </authorList>
    </citation>
    <scope>NUCLEOTIDE SEQUENCE</scope>
    <source>
        <strain>Henan</strain>
    </source>
</reference>
<evidence type="ECO:0000256" key="1">
    <source>
        <dbReference type="SAM" id="Coils"/>
    </source>
</evidence>
<feature type="coiled-coil region" evidence="1">
    <location>
        <begin position="121"/>
        <end position="148"/>
    </location>
</feature>
<evidence type="ECO:0000313" key="3">
    <source>
        <dbReference type="Proteomes" id="UP000008909"/>
    </source>
</evidence>
<organism evidence="2 3">
    <name type="scientific">Clonorchis sinensis</name>
    <name type="common">Chinese liver fluke</name>
    <dbReference type="NCBI Taxonomy" id="79923"/>
    <lineage>
        <taxon>Eukaryota</taxon>
        <taxon>Metazoa</taxon>
        <taxon>Spiralia</taxon>
        <taxon>Lophotrochozoa</taxon>
        <taxon>Platyhelminthes</taxon>
        <taxon>Trematoda</taxon>
        <taxon>Digenea</taxon>
        <taxon>Opisthorchiida</taxon>
        <taxon>Opisthorchiata</taxon>
        <taxon>Opisthorchiidae</taxon>
        <taxon>Clonorchis</taxon>
    </lineage>
</organism>
<dbReference type="AlphaFoldDB" id="G7Y4F5"/>
<protein>
    <submittedName>
        <fullName evidence="2">Uncharacterized protein</fullName>
    </submittedName>
</protein>
<keyword evidence="1" id="KW-0175">Coiled coil</keyword>